<proteinExistence type="inferred from homology"/>
<dbReference type="Proteomes" id="UP000430345">
    <property type="component" value="Unassembled WGS sequence"/>
</dbReference>
<feature type="domain" description="DnaB/C C-terminal" evidence="2">
    <location>
        <begin position="217"/>
        <end position="282"/>
    </location>
</feature>
<dbReference type="OrthoDB" id="1652900at2"/>
<evidence type="ECO:0000259" key="2">
    <source>
        <dbReference type="Pfam" id="PF07261"/>
    </source>
</evidence>
<dbReference type="InterPro" id="IPR053162">
    <property type="entry name" value="DnaD"/>
</dbReference>
<evidence type="ECO:0000313" key="4">
    <source>
        <dbReference type="Proteomes" id="UP000430345"/>
    </source>
</evidence>
<dbReference type="InterPro" id="IPR006343">
    <property type="entry name" value="DnaB/C_C"/>
</dbReference>
<name>A0A6I1MIV5_9CLOT</name>
<keyword evidence="4" id="KW-1185">Reference proteome</keyword>
<dbReference type="PANTHER" id="PTHR37293">
    <property type="entry name" value="PHAGE REPLICATION PROTEIN-RELATED"/>
    <property type="match status" value="1"/>
</dbReference>
<evidence type="ECO:0000256" key="1">
    <source>
        <dbReference type="ARBA" id="ARBA00093462"/>
    </source>
</evidence>
<comment type="caution">
    <text evidence="3">The sequence shown here is derived from an EMBL/GenBank/DDBJ whole genome shotgun (WGS) entry which is preliminary data.</text>
</comment>
<organism evidence="3 4">
    <name type="scientific">Clostridium tarantellae</name>
    <dbReference type="NCBI Taxonomy" id="39493"/>
    <lineage>
        <taxon>Bacteria</taxon>
        <taxon>Bacillati</taxon>
        <taxon>Bacillota</taxon>
        <taxon>Clostridia</taxon>
        <taxon>Eubacteriales</taxon>
        <taxon>Clostridiaceae</taxon>
        <taxon>Clostridium</taxon>
    </lineage>
</organism>
<dbReference type="SUPFAM" id="SSF158499">
    <property type="entry name" value="DnaD domain-like"/>
    <property type="match status" value="1"/>
</dbReference>
<evidence type="ECO:0000313" key="3">
    <source>
        <dbReference type="EMBL" id="MPQ42854.1"/>
    </source>
</evidence>
<comment type="similarity">
    <text evidence="1">Belongs to the DnaB/DnaD family.</text>
</comment>
<sequence>MMKNILMEIKNLGIIGNVIDNGWIENLKYENGKPNMNAIMILSEIIYWYRPTEMRDEVTGAVIGYKKKFKADKLQKSYESLGERFGISKRQAKAAIDFLIEKNLINREFRTITIGEIVYNNVMFLEPEILEIKKITGVNRFIEDETFIEKDMNENTLLQSNVGGVIQSNVPPSYNQMYHPPTIECKTNTKTTTEITTEITKSSSSTQSNWNKLTNIYFELFEKKLTPYMKTKINIYIEKTSLDFVIAILEYCIEHNAKTHSYFFKTLDNLIKRNIKTITDLEVSITKFNKDIENKKKITNRSSSSNKNNNSKTINFTNYSQREYDYDALEKQLLGWDD</sequence>
<accession>A0A6I1MIV5</accession>
<reference evidence="3 4" key="1">
    <citation type="submission" date="2019-10" db="EMBL/GenBank/DDBJ databases">
        <title>The Genome Sequence of Clostridium tarantellae Isolated from Fish Brain.</title>
        <authorList>
            <person name="Bano L."/>
            <person name="Kiel M."/>
            <person name="Sales G."/>
            <person name="Doxey A.C."/>
            <person name="Mansfield M.J."/>
            <person name="Schiavone M."/>
            <person name="Rossetto O."/>
            <person name="Pirazzini M."/>
            <person name="Dobrindt U."/>
            <person name="Montecucco C."/>
        </authorList>
    </citation>
    <scope>NUCLEOTIDE SEQUENCE [LARGE SCALE GENOMIC DNA]</scope>
    <source>
        <strain evidence="3 4">DSM 3997</strain>
    </source>
</reference>
<dbReference type="RefSeq" id="WP_152887850.1">
    <property type="nucleotide sequence ID" value="NZ_WHJC01000024.1"/>
</dbReference>
<gene>
    <name evidence="3" type="ORF">GBZ86_03680</name>
</gene>
<protein>
    <recommendedName>
        <fullName evidence="2">DnaB/C C-terminal domain-containing protein</fullName>
    </recommendedName>
</protein>
<dbReference type="EMBL" id="WHJC01000024">
    <property type="protein sequence ID" value="MPQ42854.1"/>
    <property type="molecule type" value="Genomic_DNA"/>
</dbReference>
<dbReference type="InterPro" id="IPR034829">
    <property type="entry name" value="DnaD-like_sf"/>
</dbReference>
<dbReference type="Gene3D" id="1.10.10.630">
    <property type="entry name" value="DnaD domain-like"/>
    <property type="match status" value="1"/>
</dbReference>
<dbReference type="AlphaFoldDB" id="A0A6I1MIV5"/>
<dbReference type="PANTHER" id="PTHR37293:SF5">
    <property type="entry name" value="DNA REPLICATION PROTEIN"/>
    <property type="match status" value="1"/>
</dbReference>
<dbReference type="Pfam" id="PF07261">
    <property type="entry name" value="DnaB_2"/>
    <property type="match status" value="1"/>
</dbReference>